<dbReference type="EMBL" id="BK015758">
    <property type="protein sequence ID" value="DAE23732.1"/>
    <property type="molecule type" value="Genomic_DNA"/>
</dbReference>
<protein>
    <recommendedName>
        <fullName evidence="2">XkdX family protein</fullName>
    </recommendedName>
</protein>
<dbReference type="Pfam" id="PF09693">
    <property type="entry name" value="Phage_XkdX"/>
    <property type="match status" value="1"/>
</dbReference>
<accession>A0A8S5QYI0</accession>
<dbReference type="InterPro" id="IPR010022">
    <property type="entry name" value="XkdX"/>
</dbReference>
<evidence type="ECO:0000313" key="1">
    <source>
        <dbReference type="EMBL" id="DAE23732.1"/>
    </source>
</evidence>
<proteinExistence type="predicted"/>
<reference evidence="1" key="1">
    <citation type="journal article" date="2021" name="Proc. Natl. Acad. Sci. U.S.A.">
        <title>A Catalog of Tens of Thousands of Viruses from Human Metagenomes Reveals Hidden Associations with Chronic Diseases.</title>
        <authorList>
            <person name="Tisza M.J."/>
            <person name="Buck C.B."/>
        </authorList>
    </citation>
    <scope>NUCLEOTIDE SEQUENCE</scope>
    <source>
        <strain evidence="1">Ctcj91</strain>
    </source>
</reference>
<evidence type="ECO:0008006" key="2">
    <source>
        <dbReference type="Google" id="ProtNLM"/>
    </source>
</evidence>
<sequence>MAEHSKNYDKVKRYYNMGMWNETRVRNAVKMNWITEEEFKEITDKDYA</sequence>
<organism evidence="1">
    <name type="scientific">Siphoviridae sp. ctcj91</name>
    <dbReference type="NCBI Taxonomy" id="2826395"/>
    <lineage>
        <taxon>Viruses</taxon>
        <taxon>Duplodnaviria</taxon>
        <taxon>Heunggongvirae</taxon>
        <taxon>Uroviricota</taxon>
        <taxon>Caudoviricetes</taxon>
    </lineage>
</organism>
<name>A0A8S5QYI0_9CAUD</name>